<keyword evidence="6" id="KW-0031">Aminopeptidase</keyword>
<gene>
    <name evidence="14" type="ORF">E6C50_00705</name>
</gene>
<dbReference type="Gene3D" id="2.60.40.1730">
    <property type="entry name" value="tricorn interacting facor f3 domain"/>
    <property type="match status" value="1"/>
</dbReference>
<dbReference type="CDD" id="cd09603">
    <property type="entry name" value="M1_APN_like"/>
    <property type="match status" value="1"/>
</dbReference>
<evidence type="ECO:0000256" key="6">
    <source>
        <dbReference type="ARBA" id="ARBA00022438"/>
    </source>
</evidence>
<accession>A0A4S4A2X8</accession>
<dbReference type="GO" id="GO:0008270">
    <property type="term" value="F:zinc ion binding"/>
    <property type="evidence" value="ECO:0007669"/>
    <property type="project" value="InterPro"/>
</dbReference>
<dbReference type="InterPro" id="IPR045357">
    <property type="entry name" value="Aminopeptidase_N-like_N"/>
</dbReference>
<evidence type="ECO:0000259" key="12">
    <source>
        <dbReference type="Pfam" id="PF01433"/>
    </source>
</evidence>
<dbReference type="PRINTS" id="PR00756">
    <property type="entry name" value="ALADIPTASE"/>
</dbReference>
<dbReference type="GO" id="GO:0042277">
    <property type="term" value="F:peptide binding"/>
    <property type="evidence" value="ECO:0007669"/>
    <property type="project" value="TreeGrafter"/>
</dbReference>
<proteinExistence type="inferred from homology"/>
<dbReference type="OrthoDB" id="100605at2"/>
<dbReference type="GO" id="GO:0016285">
    <property type="term" value="F:alanyl aminopeptidase activity"/>
    <property type="evidence" value="ECO:0007669"/>
    <property type="project" value="UniProtKB-EC"/>
</dbReference>
<dbReference type="EMBL" id="SSNZ01000001">
    <property type="protein sequence ID" value="THF52764.1"/>
    <property type="molecule type" value="Genomic_DNA"/>
</dbReference>
<keyword evidence="9" id="KW-0378">Hydrolase</keyword>
<evidence type="ECO:0000256" key="7">
    <source>
        <dbReference type="ARBA" id="ARBA00022670"/>
    </source>
</evidence>
<dbReference type="Gene3D" id="1.10.390.10">
    <property type="entry name" value="Neutral Protease Domain 2"/>
    <property type="match status" value="1"/>
</dbReference>
<evidence type="ECO:0000313" key="15">
    <source>
        <dbReference type="Proteomes" id="UP000307507"/>
    </source>
</evidence>
<name>A0A4S4A2X8_9FLAO</name>
<dbReference type="EC" id="3.4.11.2" evidence="4"/>
<comment type="caution">
    <text evidence="14">The sequence shown here is derived from an EMBL/GenBank/DDBJ whole genome shotgun (WGS) entry which is preliminary data.</text>
</comment>
<evidence type="ECO:0000256" key="5">
    <source>
        <dbReference type="ARBA" id="ARBA00015611"/>
    </source>
</evidence>
<protein>
    <recommendedName>
        <fullName evidence="5">Aminopeptidase N</fullName>
        <ecNumber evidence="4">3.4.11.2</ecNumber>
    </recommendedName>
</protein>
<evidence type="ECO:0000259" key="13">
    <source>
        <dbReference type="Pfam" id="PF17900"/>
    </source>
</evidence>
<keyword evidence="10" id="KW-0862">Zinc</keyword>
<dbReference type="SUPFAM" id="SSF48371">
    <property type="entry name" value="ARM repeat"/>
    <property type="match status" value="1"/>
</dbReference>
<dbReference type="Pfam" id="PF01433">
    <property type="entry name" value="Peptidase_M1"/>
    <property type="match status" value="1"/>
</dbReference>
<keyword evidence="15" id="KW-1185">Reference proteome</keyword>
<comment type="similarity">
    <text evidence="3">Belongs to the peptidase M1 family.</text>
</comment>
<dbReference type="PANTHER" id="PTHR11533:SF174">
    <property type="entry name" value="PUROMYCIN-SENSITIVE AMINOPEPTIDASE-RELATED"/>
    <property type="match status" value="1"/>
</dbReference>
<dbReference type="PANTHER" id="PTHR11533">
    <property type="entry name" value="PROTEASE M1 ZINC METALLOPROTEASE"/>
    <property type="match status" value="1"/>
</dbReference>
<dbReference type="Pfam" id="PF17900">
    <property type="entry name" value="Peptidase_M1_N"/>
    <property type="match status" value="1"/>
</dbReference>
<evidence type="ECO:0000256" key="3">
    <source>
        <dbReference type="ARBA" id="ARBA00010136"/>
    </source>
</evidence>
<comment type="cofactor">
    <cofactor evidence="2">
        <name>Zn(2+)</name>
        <dbReference type="ChEBI" id="CHEBI:29105"/>
    </cofactor>
</comment>
<reference evidence="14 15" key="1">
    <citation type="submission" date="2019-04" db="EMBL/GenBank/DDBJ databases">
        <title>Flavobacterium sp. nov. isolated from construction timber.</title>
        <authorList>
            <person name="Lin S.-Y."/>
            <person name="Chang C.-T."/>
            <person name="Young C.-C."/>
        </authorList>
    </citation>
    <scope>NUCLEOTIDE SEQUENCE [LARGE SCALE GENOMIC DNA]</scope>
    <source>
        <strain evidence="14 15">CC-CTC003</strain>
    </source>
</reference>
<sequence length="689" mass="80468">MKRLTFLCCFIYTFSNAQQSEKVDFITLDAAVSFTTESRKIAGDVTYTFQVNSATDTISIDAQRMDISGVTINNRAVKFKNTGKKLQLFQGYKKGRNTLKLHYEAQPRQTLYFIGKDEDFQIWTQGQGKYTSHWLPSFDDVNEKVIFSFSITYDNTFEVLSNGVLKHKVTKDNQTTWQYVMEKPMSSYLAMLAIGKFDKKTVMTASGTPLELYLRKADAAKFESTYRYSKEIFDFFEREIGVAYPWKVYRQVPVFDFLYLGMENTTATIFSQDFVVDAIGFNDRTYTNVNAHELAHQWFGDMVTAQSGKHHWLQEGFATYYALLAEKQLFGDDHFNWELYESAEKLIRASKTDPKPILHEKASSLTFYQKGAWALHYLRTQIGEDKFRLAVQNYLRKYAFKNVDTDAFLAEVRNVADYDTAAFKTLWLENPAFPTEEALAIIKQNPFIKTYLGVVELQDKLLVDKQKQFEILLKSDVFYPVKEEIIYQLENTPFEQNKPLLELAMQSTDLKVRQAISKSLRSIPESFKPQYETLLEDRSYITQEIALKALWAQFPNQRFPLLDQTKDWQGFNDKNLRISWLTLALATPDYQNSEKLKYYEELLDYASPQYASNVRQNALVNLLYLNKNDMNTLRYLVNGTLHHQWLFVKFSKDSIRALLKNEKHREYFQELLPALPENEKKQLENLLKE</sequence>
<dbReference type="GO" id="GO:0043171">
    <property type="term" value="P:peptide catabolic process"/>
    <property type="evidence" value="ECO:0007669"/>
    <property type="project" value="TreeGrafter"/>
</dbReference>
<dbReference type="InterPro" id="IPR050344">
    <property type="entry name" value="Peptidase_M1_aminopeptidases"/>
</dbReference>
<dbReference type="GO" id="GO:0016020">
    <property type="term" value="C:membrane"/>
    <property type="evidence" value="ECO:0007669"/>
    <property type="project" value="TreeGrafter"/>
</dbReference>
<dbReference type="InterPro" id="IPR016024">
    <property type="entry name" value="ARM-type_fold"/>
</dbReference>
<evidence type="ECO:0000256" key="4">
    <source>
        <dbReference type="ARBA" id="ARBA00012564"/>
    </source>
</evidence>
<evidence type="ECO:0000256" key="1">
    <source>
        <dbReference type="ARBA" id="ARBA00000098"/>
    </source>
</evidence>
<keyword evidence="8" id="KW-0479">Metal-binding</keyword>
<keyword evidence="11" id="KW-0482">Metalloprotease</keyword>
<keyword evidence="7" id="KW-0645">Protease</keyword>
<dbReference type="GO" id="GO:0006508">
    <property type="term" value="P:proteolysis"/>
    <property type="evidence" value="ECO:0007669"/>
    <property type="project" value="UniProtKB-KW"/>
</dbReference>
<dbReference type="Proteomes" id="UP000307507">
    <property type="component" value="Unassembled WGS sequence"/>
</dbReference>
<organism evidence="14 15">
    <name type="scientific">Flavobacterium supellecticarium</name>
    <dbReference type="NCBI Taxonomy" id="2565924"/>
    <lineage>
        <taxon>Bacteria</taxon>
        <taxon>Pseudomonadati</taxon>
        <taxon>Bacteroidota</taxon>
        <taxon>Flavobacteriia</taxon>
        <taxon>Flavobacteriales</taxon>
        <taxon>Flavobacteriaceae</taxon>
        <taxon>Flavobacterium</taxon>
    </lineage>
</organism>
<dbReference type="AlphaFoldDB" id="A0A4S4A2X8"/>
<dbReference type="RefSeq" id="WP_136401289.1">
    <property type="nucleotide sequence ID" value="NZ_SSNZ01000001.1"/>
</dbReference>
<evidence type="ECO:0000256" key="11">
    <source>
        <dbReference type="ARBA" id="ARBA00023049"/>
    </source>
</evidence>
<dbReference type="GO" id="GO:0070006">
    <property type="term" value="F:metalloaminopeptidase activity"/>
    <property type="evidence" value="ECO:0007669"/>
    <property type="project" value="TreeGrafter"/>
</dbReference>
<dbReference type="InterPro" id="IPR042097">
    <property type="entry name" value="Aminopeptidase_N-like_N_sf"/>
</dbReference>
<evidence type="ECO:0000256" key="8">
    <source>
        <dbReference type="ARBA" id="ARBA00022723"/>
    </source>
</evidence>
<dbReference type="InterPro" id="IPR027268">
    <property type="entry name" value="Peptidase_M4/M1_CTD_sf"/>
</dbReference>
<dbReference type="SUPFAM" id="SSF55486">
    <property type="entry name" value="Metalloproteases ('zincins'), catalytic domain"/>
    <property type="match status" value="1"/>
</dbReference>
<dbReference type="GO" id="GO:0005615">
    <property type="term" value="C:extracellular space"/>
    <property type="evidence" value="ECO:0007669"/>
    <property type="project" value="TreeGrafter"/>
</dbReference>
<evidence type="ECO:0000256" key="9">
    <source>
        <dbReference type="ARBA" id="ARBA00022801"/>
    </source>
</evidence>
<dbReference type="GO" id="GO:0005737">
    <property type="term" value="C:cytoplasm"/>
    <property type="evidence" value="ECO:0007669"/>
    <property type="project" value="TreeGrafter"/>
</dbReference>
<feature type="domain" description="Peptidase M1 membrane alanine aminopeptidase" evidence="12">
    <location>
        <begin position="229"/>
        <end position="423"/>
    </location>
</feature>
<evidence type="ECO:0000256" key="2">
    <source>
        <dbReference type="ARBA" id="ARBA00001947"/>
    </source>
</evidence>
<comment type="catalytic activity">
    <reaction evidence="1">
        <text>Release of an N-terminal amino acid, Xaa-|-Yaa- from a peptide, amide or arylamide. Xaa is preferably Ala, but may be most amino acids including Pro (slow action). When a terminal hydrophobic residue is followed by a prolyl residue, the two may be released as an intact Xaa-Pro dipeptide.</text>
        <dbReference type="EC" id="3.4.11.2"/>
    </reaction>
</comment>
<evidence type="ECO:0000313" key="14">
    <source>
        <dbReference type="EMBL" id="THF52764.1"/>
    </source>
</evidence>
<dbReference type="SUPFAM" id="SSF63737">
    <property type="entry name" value="Leukotriene A4 hydrolase N-terminal domain"/>
    <property type="match status" value="1"/>
</dbReference>
<dbReference type="InterPro" id="IPR001930">
    <property type="entry name" value="Peptidase_M1"/>
</dbReference>
<dbReference type="InterPro" id="IPR014782">
    <property type="entry name" value="Peptidase_M1_dom"/>
</dbReference>
<feature type="domain" description="Aminopeptidase N-like N-terminal" evidence="13">
    <location>
        <begin position="33"/>
        <end position="189"/>
    </location>
</feature>
<evidence type="ECO:0000256" key="10">
    <source>
        <dbReference type="ARBA" id="ARBA00022833"/>
    </source>
</evidence>